<organism evidence="1">
    <name type="scientific">Lepeophtheirus salmonis</name>
    <name type="common">Salmon louse</name>
    <name type="synonym">Caligus salmonis</name>
    <dbReference type="NCBI Taxonomy" id="72036"/>
    <lineage>
        <taxon>Eukaryota</taxon>
        <taxon>Metazoa</taxon>
        <taxon>Ecdysozoa</taxon>
        <taxon>Arthropoda</taxon>
        <taxon>Crustacea</taxon>
        <taxon>Multicrustacea</taxon>
        <taxon>Hexanauplia</taxon>
        <taxon>Copepoda</taxon>
        <taxon>Siphonostomatoida</taxon>
        <taxon>Caligidae</taxon>
        <taxon>Lepeophtheirus</taxon>
    </lineage>
</organism>
<evidence type="ECO:0000313" key="1">
    <source>
        <dbReference type="EMBL" id="CDW42844.1"/>
    </source>
</evidence>
<dbReference type="AlphaFoldDB" id="A0A0K2UX86"/>
<sequence length="48" mass="5892">MFNGLSKSSHIIHDGHANFFVFSEYFIRINWNKNVFRFHYVLKSYLYC</sequence>
<accession>A0A0K2UX86</accession>
<name>A0A0K2UX86_LEPSM</name>
<reference evidence="1" key="1">
    <citation type="submission" date="2014-05" db="EMBL/GenBank/DDBJ databases">
        <authorList>
            <person name="Chronopoulou M."/>
        </authorList>
    </citation>
    <scope>NUCLEOTIDE SEQUENCE</scope>
    <source>
        <tissue evidence="1">Whole organism</tissue>
    </source>
</reference>
<proteinExistence type="predicted"/>
<protein>
    <submittedName>
        <fullName evidence="1">Uncharacterized protein</fullName>
    </submittedName>
</protein>
<dbReference type="EMBL" id="HACA01025483">
    <property type="protein sequence ID" value="CDW42844.1"/>
    <property type="molecule type" value="Transcribed_RNA"/>
</dbReference>